<dbReference type="InterPro" id="IPR020422">
    <property type="entry name" value="TYR_PHOSPHATASE_DUAL_dom"/>
</dbReference>
<dbReference type="PROSITE" id="PS50056">
    <property type="entry name" value="TYR_PHOSPHATASE_2"/>
    <property type="match status" value="1"/>
</dbReference>
<dbReference type="PROSITE" id="PS00383">
    <property type="entry name" value="TYR_PHOSPHATASE_1"/>
    <property type="match status" value="1"/>
</dbReference>
<evidence type="ECO:0000256" key="3">
    <source>
        <dbReference type="ARBA" id="ARBA00022912"/>
    </source>
</evidence>
<feature type="domain" description="Tyrosine-protein phosphatase" evidence="4">
    <location>
        <begin position="3"/>
        <end position="154"/>
    </location>
</feature>
<comment type="similarity">
    <text evidence="1">Belongs to the protein-tyrosine phosphatase family. Non-receptor class dual specificity subfamily.</text>
</comment>
<dbReference type="OrthoDB" id="12612at10239"/>
<dbReference type="Proteomes" id="UP000202427">
    <property type="component" value="Segment"/>
</dbReference>
<keyword evidence="2" id="KW-0378">Hydrolase</keyword>
<dbReference type="PANTHER" id="PTHR45961:SF6">
    <property type="entry name" value="IP21249P"/>
    <property type="match status" value="1"/>
</dbReference>
<evidence type="ECO:0000313" key="7">
    <source>
        <dbReference type="Proteomes" id="UP000202427"/>
    </source>
</evidence>
<dbReference type="GeneID" id="23301771"/>
<evidence type="ECO:0000259" key="5">
    <source>
        <dbReference type="PROSITE" id="PS50056"/>
    </source>
</evidence>
<sequence length="160" mass="18455">MYDANQIDDNLFVGGYNGDNEAMLQFIKKHDIESVISLIDSDVGPIRQALGLPAGYHIHVYCEDKLTCMALLNAIDALYDYIERRINEGKKILIHCYVGVSRSATLAVYYYMKKWQISYEEALRFVNNKRNVALSDHFVRFLSSKCNYRFVDNKLKIQVG</sequence>
<dbReference type="Gene3D" id="3.90.190.10">
    <property type="entry name" value="Protein tyrosine phosphatase superfamily"/>
    <property type="match status" value="1"/>
</dbReference>
<dbReference type="InterPro" id="IPR000340">
    <property type="entry name" value="Dual-sp_phosphatase_cat-dom"/>
</dbReference>
<evidence type="ECO:0000256" key="1">
    <source>
        <dbReference type="ARBA" id="ARBA00008601"/>
    </source>
</evidence>
<dbReference type="GO" id="GO:0004721">
    <property type="term" value="F:phosphoprotein phosphatase activity"/>
    <property type="evidence" value="ECO:0007669"/>
    <property type="project" value="UniProtKB-KW"/>
</dbReference>
<dbReference type="SMART" id="SM00195">
    <property type="entry name" value="DSPc"/>
    <property type="match status" value="1"/>
</dbReference>
<dbReference type="InterPro" id="IPR016130">
    <property type="entry name" value="Tyr_Pase_AS"/>
</dbReference>
<evidence type="ECO:0000313" key="6">
    <source>
        <dbReference type="EMBL" id="AJD09298.1"/>
    </source>
</evidence>
<accession>A0A0B4UM94</accession>
<dbReference type="EMBL" id="KJ631623">
    <property type="protein sequence ID" value="AJD09298.1"/>
    <property type="molecule type" value="Genomic_DNA"/>
</dbReference>
<protein>
    <submittedName>
        <fullName evidence="6">Protein tyrosine phosphatase 2</fullName>
    </submittedName>
</protein>
<dbReference type="RefSeq" id="YP_009118616.1">
    <property type="nucleotide sequence ID" value="NC_026430.1"/>
</dbReference>
<feature type="domain" description="Tyrosine specific protein phosphatases" evidence="5">
    <location>
        <begin position="69"/>
        <end position="130"/>
    </location>
</feature>
<proteinExistence type="inferred from homology"/>
<dbReference type="PANTHER" id="PTHR45961">
    <property type="entry name" value="IP21249P"/>
    <property type="match status" value="1"/>
</dbReference>
<gene>
    <name evidence="6" type="primary">ORF-133</name>
</gene>
<dbReference type="Pfam" id="PF00782">
    <property type="entry name" value="DSPc"/>
    <property type="match status" value="1"/>
</dbReference>
<evidence type="ECO:0000256" key="2">
    <source>
        <dbReference type="ARBA" id="ARBA00022801"/>
    </source>
</evidence>
<keyword evidence="7" id="KW-1185">Reference proteome</keyword>
<dbReference type="KEGG" id="vg:23301771"/>
<evidence type="ECO:0000259" key="4">
    <source>
        <dbReference type="PROSITE" id="PS50054"/>
    </source>
</evidence>
<dbReference type="CDD" id="cd14498">
    <property type="entry name" value="DSP"/>
    <property type="match status" value="1"/>
</dbReference>
<organism evidence="6 7">
    <name type="scientific">Condylorrhiza vestigialis mutiple nucleopolyhedrovirus</name>
    <dbReference type="NCBI Taxonomy" id="1592576"/>
    <lineage>
        <taxon>Viruses</taxon>
        <taxon>Viruses incertae sedis</taxon>
        <taxon>Naldaviricetes</taxon>
        <taxon>Lefavirales</taxon>
        <taxon>Baculoviridae</taxon>
        <taxon>Alphabaculovirus</taxon>
        <taxon>Alphabaculovirus covestigialis</taxon>
    </lineage>
</organism>
<dbReference type="SUPFAM" id="SSF52799">
    <property type="entry name" value="(Phosphotyrosine protein) phosphatases II"/>
    <property type="match status" value="1"/>
</dbReference>
<dbReference type="InterPro" id="IPR052103">
    <property type="entry name" value="Dual_spec_Phospatases"/>
</dbReference>
<dbReference type="InterPro" id="IPR000387">
    <property type="entry name" value="Tyr_Pase_dom"/>
</dbReference>
<reference evidence="6 7" key="1">
    <citation type="journal article" date="2009" name="J. Invertebr. Pathol.">
        <title>Identification of a new nucleopolyhedrovirus from naturally-infected Condylorrhiza vestigialis (Guenee) (Lepidoptera: Crambidae) larvae on poplar plantations in South Brazil.</title>
        <authorList>
            <person name="Castro M.E."/>
            <person name="Ribeiro Z.M."/>
            <person name="Santos A.C."/>
            <person name="Souza M.L."/>
            <person name="Machado E.B."/>
            <person name="Sousa N.J."/>
            <person name="Moscardi F."/>
        </authorList>
    </citation>
    <scope>NUCLEOTIDE SEQUENCE [LARGE SCALE GENOMIC DNA]</scope>
</reference>
<dbReference type="PROSITE" id="PS50054">
    <property type="entry name" value="TYR_PHOSPHATASE_DUAL"/>
    <property type="match status" value="1"/>
</dbReference>
<dbReference type="InterPro" id="IPR029021">
    <property type="entry name" value="Prot-tyrosine_phosphatase-like"/>
</dbReference>
<keyword evidence="3" id="KW-0904">Protein phosphatase</keyword>
<name>A0A0B4UM94_9ABAC</name>